<dbReference type="Gene3D" id="3.40.1160.10">
    <property type="entry name" value="Acetylglutamate kinase-like"/>
    <property type="match status" value="1"/>
</dbReference>
<protein>
    <recommendedName>
        <fullName evidence="6">Carbamate kinase</fullName>
    </recommendedName>
</protein>
<dbReference type="PANTHER" id="PTHR30409:SF1">
    <property type="entry name" value="CARBAMATE KINASE-RELATED"/>
    <property type="match status" value="1"/>
</dbReference>
<dbReference type="EMBL" id="JAVIZQ010000001">
    <property type="protein sequence ID" value="MDR6144102.1"/>
    <property type="molecule type" value="Genomic_DNA"/>
</dbReference>
<dbReference type="InterPro" id="IPR003964">
    <property type="entry name" value="Carb_kinase"/>
</dbReference>
<evidence type="ECO:0000256" key="2">
    <source>
        <dbReference type="ARBA" id="ARBA00022777"/>
    </source>
</evidence>
<proteinExistence type="predicted"/>
<name>A0ABU1HWB1_9MICO</name>
<gene>
    <name evidence="4" type="ORF">QE375_003656</name>
</gene>
<reference evidence="4 5" key="1">
    <citation type="submission" date="2023-08" db="EMBL/GenBank/DDBJ databases">
        <title>Functional and genomic diversity of the sorghum phyllosphere microbiome.</title>
        <authorList>
            <person name="Shade A."/>
        </authorList>
    </citation>
    <scope>NUCLEOTIDE SEQUENCE [LARGE SCALE GENOMIC DNA]</scope>
    <source>
        <strain evidence="4 5">SORGH_AS_0445</strain>
    </source>
</reference>
<evidence type="ECO:0000256" key="3">
    <source>
        <dbReference type="SAM" id="MobiDB-lite"/>
    </source>
</evidence>
<dbReference type="SUPFAM" id="SSF53633">
    <property type="entry name" value="Carbamate kinase-like"/>
    <property type="match status" value="1"/>
</dbReference>
<evidence type="ECO:0008006" key="6">
    <source>
        <dbReference type="Google" id="ProtNLM"/>
    </source>
</evidence>
<evidence type="ECO:0000313" key="4">
    <source>
        <dbReference type="EMBL" id="MDR6144102.1"/>
    </source>
</evidence>
<accession>A0ABU1HWB1</accession>
<dbReference type="InterPro" id="IPR036393">
    <property type="entry name" value="AceGlu_kinase-like_sf"/>
</dbReference>
<feature type="region of interest" description="Disordered" evidence="3">
    <location>
        <begin position="100"/>
        <end position="132"/>
    </location>
</feature>
<dbReference type="Proteomes" id="UP001249291">
    <property type="component" value="Unassembled WGS sequence"/>
</dbReference>
<keyword evidence="1" id="KW-0808">Transferase</keyword>
<sequence length="239" mass="25643">MRLIIALGGNALLHRDERPDAAVQMARLALTAPSLARIATDHQVAFVHGNGPQVGLLARESAEDETLAAPYPLSALGAQTQGLIGSLLPQAIHNVHRRAQRCLRRPQSEQSPVAWTRRRADQGSHSKGSTPVLLDSAHGSHCLPEQLRWAAFRGDDPPEDVEGDGLLRSAVTVRRDRLRDGGVLSTRSTPQPLTSIATAIATILNAPAYQSPCTTPLRTSTLAPFSTCDSAGSWTLTRH</sequence>
<keyword evidence="5" id="KW-1185">Reference proteome</keyword>
<keyword evidence="2" id="KW-0418">Kinase</keyword>
<dbReference type="PANTHER" id="PTHR30409">
    <property type="entry name" value="CARBAMATE KINASE"/>
    <property type="match status" value="1"/>
</dbReference>
<comment type="caution">
    <text evidence="4">The sequence shown here is derived from an EMBL/GenBank/DDBJ whole genome shotgun (WGS) entry which is preliminary data.</text>
</comment>
<dbReference type="PRINTS" id="PR01469">
    <property type="entry name" value="CARBMTKINASE"/>
</dbReference>
<organism evidence="4 5">
    <name type="scientific">Microbacterium foliorum</name>
    <dbReference type="NCBI Taxonomy" id="104336"/>
    <lineage>
        <taxon>Bacteria</taxon>
        <taxon>Bacillati</taxon>
        <taxon>Actinomycetota</taxon>
        <taxon>Actinomycetes</taxon>
        <taxon>Micrococcales</taxon>
        <taxon>Microbacteriaceae</taxon>
        <taxon>Microbacterium</taxon>
    </lineage>
</organism>
<evidence type="ECO:0000256" key="1">
    <source>
        <dbReference type="ARBA" id="ARBA00022679"/>
    </source>
</evidence>
<evidence type="ECO:0000313" key="5">
    <source>
        <dbReference type="Proteomes" id="UP001249291"/>
    </source>
</evidence>